<reference evidence="1" key="1">
    <citation type="submission" date="2024-06" db="EMBL/GenBank/DDBJ databases">
        <authorList>
            <person name="Coelho C."/>
            <person name="Bento M."/>
            <person name="Garcia E."/>
            <person name="Camelo A."/>
            <person name="Brandao I."/>
            <person name="Espirito Santo C."/>
            <person name="Trovao J."/>
            <person name="Verissimo A."/>
            <person name="Costa J."/>
            <person name="Tiago I."/>
        </authorList>
    </citation>
    <scope>NUCLEOTIDE SEQUENCE</scope>
    <source>
        <strain evidence="1">KWT182</strain>
    </source>
</reference>
<gene>
    <name evidence="1" type="ORF">ABK905_12170</name>
</gene>
<sequence length="65" mass="7043">MLLLGLLFSAGQLWAQPNPVVHTGELLGREGQPLGKITVTEAPKGVILRIEAESLPPRMARRAFP</sequence>
<name>A0AAU7QEW7_9GAMM</name>
<dbReference type="EMBL" id="CP157947">
    <property type="protein sequence ID" value="XBS71594.1"/>
    <property type="molecule type" value="Genomic_DNA"/>
</dbReference>
<accession>A0AAU7QEW7</accession>
<protein>
    <submittedName>
        <fullName evidence="1">Uncharacterized protein</fullName>
    </submittedName>
</protein>
<organism evidence="1">
    <name type="scientific">Acerihabitans sp. KWT182</name>
    <dbReference type="NCBI Taxonomy" id="3157919"/>
    <lineage>
        <taxon>Bacteria</taxon>
        <taxon>Pseudomonadati</taxon>
        <taxon>Pseudomonadota</taxon>
        <taxon>Gammaproteobacteria</taxon>
        <taxon>Enterobacterales</taxon>
        <taxon>Pectobacteriaceae</taxon>
        <taxon>Acerihabitans</taxon>
    </lineage>
</organism>
<evidence type="ECO:0000313" key="1">
    <source>
        <dbReference type="EMBL" id="XBS71594.1"/>
    </source>
</evidence>
<proteinExistence type="predicted"/>
<dbReference type="AlphaFoldDB" id="A0AAU7QEW7"/>